<dbReference type="AlphaFoldDB" id="F1Z0J0"/>
<dbReference type="GeneID" id="61421516"/>
<dbReference type="HOGENOM" id="CLU_101317_0_0_9"/>
<feature type="transmembrane region" description="Helical" evidence="1">
    <location>
        <begin position="73"/>
        <end position="93"/>
    </location>
</feature>
<dbReference type="eggNOG" id="ENOG5032ZEG">
    <property type="taxonomic scope" value="Bacteria"/>
</dbReference>
<feature type="transmembrane region" description="Helical" evidence="1">
    <location>
        <begin position="31"/>
        <end position="53"/>
    </location>
</feature>
<sequence>MEKMKKKEVTYAYTDSFFEEGHYLLKIKQTFYALFGWFFFILPTFITVSSYIFFVSQHQLGWGIWSYQEGIKLVSFLIVLFIFAAFMTMIYTVTMTIVQNNRRESFVEKWPTYDSVSSIERQKKASQFMEDRFGKEDYRINVRYYDVMPEKNLANNELANVINNKE</sequence>
<evidence type="ECO:0000313" key="2">
    <source>
        <dbReference type="EMBL" id="EGE53147.1"/>
    </source>
</evidence>
<proteinExistence type="predicted"/>
<comment type="caution">
    <text evidence="2">The sequence shown here is derived from an EMBL/GenBank/DDBJ whole genome shotgun (WGS) entry which is preliminary data.</text>
</comment>
<dbReference type="RefSeq" id="WP_003102544.1">
    <property type="nucleotide sequence ID" value="NZ_AEUT02000001.1"/>
</dbReference>
<dbReference type="Proteomes" id="UP000003732">
    <property type="component" value="Unassembled WGS sequence"/>
</dbReference>
<gene>
    <name evidence="2" type="ORF">SPB_1912</name>
</gene>
<protein>
    <submittedName>
        <fullName evidence="2">Uncharacterized protein</fullName>
    </submittedName>
</protein>
<reference evidence="2 3" key="1">
    <citation type="submission" date="2011-02" db="EMBL/GenBank/DDBJ databases">
        <authorList>
            <person name="Stanhope M.J."/>
            <person name="Durkin A.S."/>
            <person name="Hostetler J."/>
            <person name="Kim M."/>
            <person name="Radune D."/>
            <person name="Singh I."/>
            <person name="Town C.D."/>
        </authorList>
    </citation>
    <scope>NUCLEOTIDE SEQUENCE [LARGE SCALE GENOMIC DNA]</scope>
    <source>
        <strain evidence="2 3">NCFD 2020</strain>
    </source>
</reference>
<evidence type="ECO:0000313" key="3">
    <source>
        <dbReference type="Proteomes" id="UP000003732"/>
    </source>
</evidence>
<keyword evidence="1" id="KW-0812">Transmembrane</keyword>
<organism evidence="2 3">
    <name type="scientific">Streptococcus parauberis NCFD 2020</name>
    <dbReference type="NCBI Taxonomy" id="873447"/>
    <lineage>
        <taxon>Bacteria</taxon>
        <taxon>Bacillati</taxon>
        <taxon>Bacillota</taxon>
        <taxon>Bacilli</taxon>
        <taxon>Lactobacillales</taxon>
        <taxon>Streptococcaceae</taxon>
        <taxon>Streptococcus</taxon>
    </lineage>
</organism>
<evidence type="ECO:0000256" key="1">
    <source>
        <dbReference type="SAM" id="Phobius"/>
    </source>
</evidence>
<accession>F1Z0J0</accession>
<dbReference type="EMBL" id="AEUT02000001">
    <property type="protein sequence ID" value="EGE53147.1"/>
    <property type="molecule type" value="Genomic_DNA"/>
</dbReference>
<name>F1Z0J0_9STRE</name>
<keyword evidence="1" id="KW-1133">Transmembrane helix</keyword>
<keyword evidence="1" id="KW-0472">Membrane</keyword>